<dbReference type="CDD" id="cd14744">
    <property type="entry name" value="PAAR_CT_2"/>
    <property type="match status" value="1"/>
</dbReference>
<dbReference type="EMBL" id="MTJZ01000028">
    <property type="protein sequence ID" value="OMG71472.1"/>
    <property type="molecule type" value="Genomic_DNA"/>
</dbReference>
<comment type="caution">
    <text evidence="2">The sequence shown here is derived from an EMBL/GenBank/DDBJ whole genome shotgun (WGS) entry which is preliminary data.</text>
</comment>
<accession>A0A1R1J825</accession>
<evidence type="ECO:0008006" key="4">
    <source>
        <dbReference type="Google" id="ProtNLM"/>
    </source>
</evidence>
<evidence type="ECO:0000313" key="3">
    <source>
        <dbReference type="Proteomes" id="UP000187194"/>
    </source>
</evidence>
<dbReference type="Pfam" id="PF05488">
    <property type="entry name" value="PAAR_motif"/>
    <property type="match status" value="1"/>
</dbReference>
<feature type="region of interest" description="Disordered" evidence="1">
    <location>
        <begin position="39"/>
        <end position="60"/>
    </location>
</feature>
<evidence type="ECO:0000256" key="1">
    <source>
        <dbReference type="SAM" id="MobiDB-lite"/>
    </source>
</evidence>
<gene>
    <name evidence="2" type="ORF">BW685_20945</name>
</gene>
<dbReference type="AlphaFoldDB" id="A0A1R1J825"/>
<evidence type="ECO:0000313" key="2">
    <source>
        <dbReference type="EMBL" id="OMG71472.1"/>
    </source>
</evidence>
<reference evidence="2 3" key="1">
    <citation type="submission" date="2017-01" db="EMBL/GenBank/DDBJ databases">
        <title>Phylogeographic, genomic and meropenem susceptibility analysis of Burkholderia ubonensis.</title>
        <authorList>
            <person name="Price E.P."/>
            <person name="Sarovich D.S."/>
            <person name="Webb J.R."/>
            <person name="Hall C.M."/>
            <person name="Sahl J.W."/>
            <person name="Kaestli M."/>
            <person name="Mayo M."/>
            <person name="Harrington G."/>
            <person name="Baker A.L."/>
            <person name="Sidak-Loftis L.C."/>
            <person name="Lummis M."/>
            <person name="Schupp J.M."/>
            <person name="Gillece J.D."/>
            <person name="Tuanyok A."/>
            <person name="Warner J."/>
            <person name="Busch J.D."/>
            <person name="Keim P."/>
            <person name="Currie B.J."/>
            <person name="Wagner D.M."/>
        </authorList>
    </citation>
    <scope>NUCLEOTIDE SEQUENCE [LARGE SCALE GENOMIC DNA]</scope>
    <source>
        <strain evidence="2 3">A21</strain>
    </source>
</reference>
<organism evidence="2 3">
    <name type="scientific">Burkholderia ubonensis</name>
    <dbReference type="NCBI Taxonomy" id="101571"/>
    <lineage>
        <taxon>Bacteria</taxon>
        <taxon>Pseudomonadati</taxon>
        <taxon>Pseudomonadota</taxon>
        <taxon>Betaproteobacteria</taxon>
        <taxon>Burkholderiales</taxon>
        <taxon>Burkholderiaceae</taxon>
        <taxon>Burkholderia</taxon>
        <taxon>Burkholderia cepacia complex</taxon>
    </lineage>
</organism>
<dbReference type="Gene3D" id="2.60.200.60">
    <property type="match status" value="1"/>
</dbReference>
<protein>
    <recommendedName>
        <fullName evidence="4">PAAR domain-containing protein</fullName>
    </recommendedName>
</protein>
<dbReference type="Proteomes" id="UP000187194">
    <property type="component" value="Unassembled WGS sequence"/>
</dbReference>
<sequence length="79" mass="8402">MDADTNHGHNGKVKTSSATMRFDGRFVACKGDCVSCPRHSSVSPNAIEEGDLSMTEDGVPNARYGHRATCGWTSASSQL</sequence>
<name>A0A1R1J825_9BURK</name>
<proteinExistence type="predicted"/>
<dbReference type="InterPro" id="IPR008727">
    <property type="entry name" value="PAAR_motif"/>
</dbReference>